<dbReference type="RefSeq" id="WP_151757725.1">
    <property type="nucleotide sequence ID" value="NZ_BKZW01000002.1"/>
</dbReference>
<gene>
    <name evidence="2" type="ORF">KDW_40780</name>
</gene>
<dbReference type="Pfam" id="PF08722">
    <property type="entry name" value="Tn7_TnsA-like_N"/>
    <property type="match status" value="1"/>
</dbReference>
<sequence length="88" mass="10660">MERDDNVLEYYDQPTRIQLHYKSRSGRQTSPCHTPDFLVIRRSGASFEEWKSADSLEPLTARMPDRYQHDPRGGWRCPQAKWRHRRWD</sequence>
<dbReference type="InterPro" id="IPR014833">
    <property type="entry name" value="TnsA_N"/>
</dbReference>
<protein>
    <recommendedName>
        <fullName evidence="1">TnsA endonuclease N-terminal domain-containing protein</fullName>
    </recommendedName>
</protein>
<keyword evidence="3" id="KW-1185">Reference proteome</keyword>
<accession>A0A5J4KXJ9</accession>
<feature type="domain" description="TnsA endonuclease N-terminal" evidence="1">
    <location>
        <begin position="4"/>
        <end position="82"/>
    </location>
</feature>
<organism evidence="2 3">
    <name type="scientific">Dictyobacter vulcani</name>
    <dbReference type="NCBI Taxonomy" id="2607529"/>
    <lineage>
        <taxon>Bacteria</taxon>
        <taxon>Bacillati</taxon>
        <taxon>Chloroflexota</taxon>
        <taxon>Ktedonobacteria</taxon>
        <taxon>Ktedonobacterales</taxon>
        <taxon>Dictyobacteraceae</taxon>
        <taxon>Dictyobacter</taxon>
    </lineage>
</organism>
<reference evidence="2 3" key="1">
    <citation type="submission" date="2019-10" db="EMBL/GenBank/DDBJ databases">
        <title>Dictyobacter vulcani sp. nov., within the class Ktedonobacteria, isolated from soil of volcanic Mt. Zao.</title>
        <authorList>
            <person name="Zheng Y."/>
            <person name="Wang C.M."/>
            <person name="Sakai Y."/>
            <person name="Abe K."/>
            <person name="Yokota A."/>
            <person name="Yabe S."/>
        </authorList>
    </citation>
    <scope>NUCLEOTIDE SEQUENCE [LARGE SCALE GENOMIC DNA]</scope>
    <source>
        <strain evidence="2 3">W12</strain>
    </source>
</reference>
<dbReference type="Proteomes" id="UP000326912">
    <property type="component" value="Unassembled WGS sequence"/>
</dbReference>
<proteinExistence type="predicted"/>
<name>A0A5J4KXJ9_9CHLR</name>
<comment type="caution">
    <text evidence="2">The sequence shown here is derived from an EMBL/GenBank/DDBJ whole genome shotgun (WGS) entry which is preliminary data.</text>
</comment>
<evidence type="ECO:0000259" key="1">
    <source>
        <dbReference type="Pfam" id="PF08722"/>
    </source>
</evidence>
<evidence type="ECO:0000313" key="3">
    <source>
        <dbReference type="Proteomes" id="UP000326912"/>
    </source>
</evidence>
<evidence type="ECO:0000313" key="2">
    <source>
        <dbReference type="EMBL" id="GER89916.1"/>
    </source>
</evidence>
<dbReference type="EMBL" id="BKZW01000002">
    <property type="protein sequence ID" value="GER89916.1"/>
    <property type="molecule type" value="Genomic_DNA"/>
</dbReference>
<dbReference type="AlphaFoldDB" id="A0A5J4KXJ9"/>